<keyword evidence="5" id="KW-0808">Transferase</keyword>
<gene>
    <name evidence="7" type="ORF">V6N12_030704</name>
</gene>
<dbReference type="Proteomes" id="UP001472677">
    <property type="component" value="Unassembled WGS sequence"/>
</dbReference>
<dbReference type="CDD" id="cd19673">
    <property type="entry name" value="UBR-box_UBR3"/>
    <property type="match status" value="1"/>
</dbReference>
<evidence type="ECO:0000256" key="4">
    <source>
        <dbReference type="PROSITE-ProRule" id="PRU00508"/>
    </source>
</evidence>
<dbReference type="Pfam" id="PF02207">
    <property type="entry name" value="zf-UBR"/>
    <property type="match status" value="1"/>
</dbReference>
<evidence type="ECO:0000313" key="7">
    <source>
        <dbReference type="EMBL" id="KAK8553720.1"/>
    </source>
</evidence>
<comment type="caution">
    <text evidence="7">The sequence shown here is derived from an EMBL/GenBank/DDBJ whole genome shotgun (WGS) entry which is preliminary data.</text>
</comment>
<evidence type="ECO:0000256" key="3">
    <source>
        <dbReference type="ARBA" id="ARBA00022833"/>
    </source>
</evidence>
<keyword evidence="1 5" id="KW-0479">Metal-binding</keyword>
<dbReference type="SMART" id="SM00396">
    <property type="entry name" value="ZnF_UBR1"/>
    <property type="match status" value="1"/>
</dbReference>
<organism evidence="7 8">
    <name type="scientific">Hibiscus sabdariffa</name>
    <name type="common">roselle</name>
    <dbReference type="NCBI Taxonomy" id="183260"/>
    <lineage>
        <taxon>Eukaryota</taxon>
        <taxon>Viridiplantae</taxon>
        <taxon>Streptophyta</taxon>
        <taxon>Embryophyta</taxon>
        <taxon>Tracheophyta</taxon>
        <taxon>Spermatophyta</taxon>
        <taxon>Magnoliopsida</taxon>
        <taxon>eudicotyledons</taxon>
        <taxon>Gunneridae</taxon>
        <taxon>Pentapetalae</taxon>
        <taxon>rosids</taxon>
        <taxon>malvids</taxon>
        <taxon>Malvales</taxon>
        <taxon>Malvaceae</taxon>
        <taxon>Malvoideae</taxon>
        <taxon>Hibiscus</taxon>
    </lineage>
</organism>
<dbReference type="PANTHER" id="PTHR21497:SF53">
    <property type="entry name" value="E3 UBIQUITIN-PROTEIN LIGASE PRT6"/>
    <property type="match status" value="1"/>
</dbReference>
<dbReference type="InterPro" id="IPR039164">
    <property type="entry name" value="UBR1-like"/>
</dbReference>
<dbReference type="EMBL" id="JBBPBM010000019">
    <property type="protein sequence ID" value="KAK8553720.1"/>
    <property type="molecule type" value="Genomic_DNA"/>
</dbReference>
<proteinExistence type="inferred from homology"/>
<accession>A0ABR2E6Q8</accession>
<name>A0ABR2E6Q8_9ROSI</name>
<evidence type="ECO:0000259" key="6">
    <source>
        <dbReference type="PROSITE" id="PS51157"/>
    </source>
</evidence>
<comment type="similarity">
    <text evidence="5">Belongs to the E3 ubiquitin-protein ligase UBR1-like family.</text>
</comment>
<dbReference type="PROSITE" id="PS51157">
    <property type="entry name" value="ZF_UBR"/>
    <property type="match status" value="1"/>
</dbReference>
<feature type="zinc finger region" description="UBR-type" evidence="4">
    <location>
        <begin position="113"/>
        <end position="183"/>
    </location>
</feature>
<comment type="pathway">
    <text evidence="5">Protein modification; protein ubiquitination.</text>
</comment>
<dbReference type="Gene3D" id="2.10.110.30">
    <property type="match status" value="1"/>
</dbReference>
<keyword evidence="3 5" id="KW-0862">Zinc</keyword>
<keyword evidence="2 5" id="KW-0863">Zinc-finger</keyword>
<protein>
    <recommendedName>
        <fullName evidence="5">E3 ubiquitin-protein ligase</fullName>
        <ecNumber evidence="5">2.3.2.27</ecNumber>
    </recommendedName>
</protein>
<keyword evidence="8" id="KW-1185">Reference proteome</keyword>
<evidence type="ECO:0000256" key="5">
    <source>
        <dbReference type="RuleBase" id="RU366018"/>
    </source>
</evidence>
<evidence type="ECO:0000313" key="8">
    <source>
        <dbReference type="Proteomes" id="UP001472677"/>
    </source>
</evidence>
<sequence length="199" mass="22542">MESPNDSEPLKPRDRVLWRLAAIGIPVEHLKRSYEGIVHFVITNGLSLPEVVSAILPTDEEVVECIKYAGICMSITMRNRFHESMVWLQWLMFLGEPSNALNNQAKSSIDQPRICGAVWRPKNIAYKCRTCENDPTCAICVPCFQNGDHKDHDYSIIYTGSGCCDCGDETAWKREGFCSKHKVLEKHDNLITLSHISNM</sequence>
<dbReference type="InterPro" id="IPR003126">
    <property type="entry name" value="Znf_UBR"/>
</dbReference>
<comment type="function">
    <text evidence="5">Ubiquitin ligase protein which is a component of the N-end rule pathway. Recognizes and binds to proteins bearing specific N-terminal residues that are destabilizing according to the N-end rule, leading to their ubiquitination and subsequent degradation.</text>
</comment>
<reference evidence="7 8" key="1">
    <citation type="journal article" date="2024" name="G3 (Bethesda)">
        <title>Genome assembly of Hibiscus sabdariffa L. provides insights into metabolisms of medicinal natural products.</title>
        <authorList>
            <person name="Kim T."/>
        </authorList>
    </citation>
    <scope>NUCLEOTIDE SEQUENCE [LARGE SCALE GENOMIC DNA]</scope>
    <source>
        <strain evidence="7">TK-2024</strain>
        <tissue evidence="7">Old leaves</tissue>
    </source>
</reference>
<evidence type="ECO:0000256" key="2">
    <source>
        <dbReference type="ARBA" id="ARBA00022771"/>
    </source>
</evidence>
<dbReference type="EC" id="2.3.2.27" evidence="5"/>
<evidence type="ECO:0000256" key="1">
    <source>
        <dbReference type="ARBA" id="ARBA00022723"/>
    </source>
</evidence>
<keyword evidence="5" id="KW-0833">Ubl conjugation pathway</keyword>
<comment type="catalytic activity">
    <reaction evidence="5">
        <text>S-ubiquitinyl-[E2 ubiquitin-conjugating enzyme]-L-cysteine + [acceptor protein]-L-lysine = [E2 ubiquitin-conjugating enzyme]-L-cysteine + N(6)-ubiquitinyl-[acceptor protein]-L-lysine.</text>
        <dbReference type="EC" id="2.3.2.27"/>
    </reaction>
</comment>
<dbReference type="PANTHER" id="PTHR21497">
    <property type="entry name" value="UBIQUITIN LIGASE E3 ALPHA-RELATED"/>
    <property type="match status" value="1"/>
</dbReference>
<feature type="domain" description="UBR-type" evidence="6">
    <location>
        <begin position="113"/>
        <end position="183"/>
    </location>
</feature>